<evidence type="ECO:0000313" key="1">
    <source>
        <dbReference type="EMBL" id="VFQ82064.1"/>
    </source>
</evidence>
<reference evidence="1 2" key="1">
    <citation type="submission" date="2018-04" db="EMBL/GenBank/DDBJ databases">
        <authorList>
            <person name="Vogel A."/>
        </authorList>
    </citation>
    <scope>NUCLEOTIDE SEQUENCE [LARGE SCALE GENOMIC DNA]</scope>
</reference>
<sequence length="121" mass="12992">MGALGRTVVAAGDHSHVLVVGNHSPLSVVREVVMHKDNPVLAAVGNCIPADGAVVGVGMPREADHILLVEGGADPYETYIELVEPPLEHALLPVCHLFCPSQLCVVSMKYMHMITHRQENL</sequence>
<dbReference type="EMBL" id="OOIL02002277">
    <property type="protein sequence ID" value="VFQ82064.1"/>
    <property type="molecule type" value="Genomic_DNA"/>
</dbReference>
<dbReference type="AlphaFoldDB" id="A0A484M0Z2"/>
<evidence type="ECO:0000313" key="2">
    <source>
        <dbReference type="Proteomes" id="UP000595140"/>
    </source>
</evidence>
<organism evidence="1 2">
    <name type="scientific">Cuscuta campestris</name>
    <dbReference type="NCBI Taxonomy" id="132261"/>
    <lineage>
        <taxon>Eukaryota</taxon>
        <taxon>Viridiplantae</taxon>
        <taxon>Streptophyta</taxon>
        <taxon>Embryophyta</taxon>
        <taxon>Tracheophyta</taxon>
        <taxon>Spermatophyta</taxon>
        <taxon>Magnoliopsida</taxon>
        <taxon>eudicotyledons</taxon>
        <taxon>Gunneridae</taxon>
        <taxon>Pentapetalae</taxon>
        <taxon>asterids</taxon>
        <taxon>lamiids</taxon>
        <taxon>Solanales</taxon>
        <taxon>Convolvulaceae</taxon>
        <taxon>Cuscuteae</taxon>
        <taxon>Cuscuta</taxon>
        <taxon>Cuscuta subgen. Grammica</taxon>
        <taxon>Cuscuta sect. Cleistogrammica</taxon>
    </lineage>
</organism>
<accession>A0A484M0Z2</accession>
<protein>
    <submittedName>
        <fullName evidence="1">Uncharacterized protein</fullName>
    </submittedName>
</protein>
<keyword evidence="2" id="KW-1185">Reference proteome</keyword>
<gene>
    <name evidence="1" type="ORF">CCAM_LOCUS23840</name>
</gene>
<proteinExistence type="predicted"/>
<dbReference type="Proteomes" id="UP000595140">
    <property type="component" value="Unassembled WGS sequence"/>
</dbReference>
<name>A0A484M0Z2_9ASTE</name>